<name>A0ABY4TU81_9SPHN</name>
<evidence type="ECO:0000256" key="1">
    <source>
        <dbReference type="SAM" id="SignalP"/>
    </source>
</evidence>
<evidence type="ECO:0000313" key="3">
    <source>
        <dbReference type="Proteomes" id="UP001055580"/>
    </source>
</evidence>
<dbReference type="EMBL" id="CP098401">
    <property type="protein sequence ID" value="URW75947.1"/>
    <property type="molecule type" value="Genomic_DNA"/>
</dbReference>
<dbReference type="Proteomes" id="UP001055580">
    <property type="component" value="Chromosome"/>
</dbReference>
<gene>
    <name evidence="2" type="ORF">M9980_01570</name>
</gene>
<evidence type="ECO:0000313" key="2">
    <source>
        <dbReference type="EMBL" id="URW75947.1"/>
    </source>
</evidence>
<proteinExistence type="predicted"/>
<protein>
    <submittedName>
        <fullName evidence="2">Uncharacterized protein</fullName>
    </submittedName>
</protein>
<keyword evidence="3" id="KW-1185">Reference proteome</keyword>
<reference evidence="2" key="1">
    <citation type="submission" date="2022-05" db="EMBL/GenBank/DDBJ databases">
        <title>Sphingomonas sp. strain RMG20 Genome sequencing and assembly.</title>
        <authorList>
            <person name="Kim I."/>
        </authorList>
    </citation>
    <scope>NUCLEOTIDE SEQUENCE</scope>
    <source>
        <strain evidence="2">RMG20</strain>
    </source>
</reference>
<organism evidence="2 3">
    <name type="scientific">Sphingomonas donggukensis</name>
    <dbReference type="NCBI Taxonomy" id="2949093"/>
    <lineage>
        <taxon>Bacteria</taxon>
        <taxon>Pseudomonadati</taxon>
        <taxon>Pseudomonadota</taxon>
        <taxon>Alphaproteobacteria</taxon>
        <taxon>Sphingomonadales</taxon>
        <taxon>Sphingomonadaceae</taxon>
        <taxon>Sphingomonas</taxon>
    </lineage>
</organism>
<sequence>MMFKVAIVAAVAAATLAAADTAPVQAWQVAGVEMSMKTPAGFCAPTGTGAGVAQMVAATDEASVTHLTMFQCGDADGSKPDYFMVKTPKAALTVTTERAPFLDSIAAAMKTPTIQARIGTVTNEDVAKNFDKVFGDRPDIGGAIKPLGRDDVCVYLGGVMSYKTPLISYSRAVSGCITAVGGKVITITRYSDGVPANVVKHLATVRAMALAVNAKAPKP</sequence>
<feature type="chain" id="PRO_5046800416" evidence="1">
    <location>
        <begin position="27"/>
        <end position="219"/>
    </location>
</feature>
<feature type="signal peptide" evidence="1">
    <location>
        <begin position="1"/>
        <end position="26"/>
    </location>
</feature>
<dbReference type="RefSeq" id="WP_250752649.1">
    <property type="nucleotide sequence ID" value="NZ_CP098401.1"/>
</dbReference>
<keyword evidence="1" id="KW-0732">Signal</keyword>
<accession>A0ABY4TU81</accession>